<proteinExistence type="predicted"/>
<sequence length="469" mass="54724">MKNVAIIIAVSDYENITPLLGCKNDYKLISDILKATNKYTDILEIYEKTDSLNVKESLTSFFSGIREEEIGELFFYYTGHGTYDGEEEDLRFVLTDYSKEKYNTTTLSNNFIDQQIRRVDPKLTVKVVDACNSGIPYIKGDLEVAQIFEQEKAISNLYFMFSSHSHQSSYVDTISHFTKSFAEAILNYKGNEISYASIIEYIKDKFAQSSKQTPYFVAQGTMSDIFCNVTDIIKNIDITKYEKEILDYKKEETSLTEAIKRISESYSSRDEIDKILIEIKEALTEMINIDFLAEIFSLDIIEVSNYTEILDIDVVAKWIDENPNDYFIEVEKEEISNNNNIYNNFYGNTIPNLFRPKVEYRGVSTRLNTTFDSLKIKLNPKFPATFPYQCNVVFLISRYKITVFYKLITYHETGWEIYDYGDRSKWKYFDLKFSNKSDGIKRIKKINNEFFEYIKSSIQARLEVQNPSK</sequence>
<dbReference type="RefSeq" id="WP_229729825.1">
    <property type="nucleotide sequence ID" value="NZ_BMFU01000003.1"/>
</dbReference>
<dbReference type="Proteomes" id="UP000652153">
    <property type="component" value="Unassembled WGS sequence"/>
</dbReference>
<dbReference type="SUPFAM" id="SSF52129">
    <property type="entry name" value="Caspase-like"/>
    <property type="match status" value="1"/>
</dbReference>
<dbReference type="Gene3D" id="3.40.50.1460">
    <property type="match status" value="1"/>
</dbReference>
<dbReference type="EMBL" id="BMFU01000003">
    <property type="protein sequence ID" value="GGH55444.1"/>
    <property type="molecule type" value="Genomic_DNA"/>
</dbReference>
<evidence type="ECO:0000313" key="2">
    <source>
        <dbReference type="EMBL" id="GGH55444.1"/>
    </source>
</evidence>
<gene>
    <name evidence="2" type="ORF">GCM10008014_25070</name>
</gene>
<protein>
    <recommendedName>
        <fullName evidence="1">Peptidase C14 caspase domain-containing protein</fullName>
    </recommendedName>
</protein>
<evidence type="ECO:0000259" key="1">
    <source>
        <dbReference type="Pfam" id="PF00656"/>
    </source>
</evidence>
<evidence type="ECO:0000313" key="3">
    <source>
        <dbReference type="Proteomes" id="UP000652153"/>
    </source>
</evidence>
<comment type="caution">
    <text evidence="2">The sequence shown here is derived from an EMBL/GenBank/DDBJ whole genome shotgun (WGS) entry which is preliminary data.</text>
</comment>
<dbReference type="InterPro" id="IPR029030">
    <property type="entry name" value="Caspase-like_dom_sf"/>
</dbReference>
<accession>A0ABQ1ZAE2</accession>
<feature type="domain" description="Peptidase C14 caspase" evidence="1">
    <location>
        <begin position="3"/>
        <end position="218"/>
    </location>
</feature>
<name>A0ABQ1ZAE2_9BACL</name>
<reference evidence="3" key="1">
    <citation type="journal article" date="2019" name="Int. J. Syst. Evol. Microbiol.">
        <title>The Global Catalogue of Microorganisms (GCM) 10K type strain sequencing project: providing services to taxonomists for standard genome sequencing and annotation.</title>
        <authorList>
            <consortium name="The Broad Institute Genomics Platform"/>
            <consortium name="The Broad Institute Genome Sequencing Center for Infectious Disease"/>
            <person name="Wu L."/>
            <person name="Ma J."/>
        </authorList>
    </citation>
    <scope>NUCLEOTIDE SEQUENCE [LARGE SCALE GENOMIC DNA]</scope>
    <source>
        <strain evidence="3">CGMCC 1.12770</strain>
    </source>
</reference>
<keyword evidence="3" id="KW-1185">Reference proteome</keyword>
<dbReference type="InterPro" id="IPR011600">
    <property type="entry name" value="Pept_C14_caspase"/>
</dbReference>
<dbReference type="Pfam" id="PF00656">
    <property type="entry name" value="Peptidase_C14"/>
    <property type="match status" value="1"/>
</dbReference>
<organism evidence="2 3">
    <name type="scientific">Paenibacillus silvae</name>
    <dbReference type="NCBI Taxonomy" id="1325358"/>
    <lineage>
        <taxon>Bacteria</taxon>
        <taxon>Bacillati</taxon>
        <taxon>Bacillota</taxon>
        <taxon>Bacilli</taxon>
        <taxon>Bacillales</taxon>
        <taxon>Paenibacillaceae</taxon>
        <taxon>Paenibacillus</taxon>
    </lineage>
</organism>